<feature type="transmembrane region" description="Helical" evidence="1">
    <location>
        <begin position="12"/>
        <end position="36"/>
    </location>
</feature>
<evidence type="ECO:0000313" key="4">
    <source>
        <dbReference type="Proteomes" id="UP000663828"/>
    </source>
</evidence>
<comment type="caution">
    <text evidence="2">The sequence shown here is derived from an EMBL/GenBank/DDBJ whole genome shotgun (WGS) entry which is preliminary data.</text>
</comment>
<dbReference type="AlphaFoldDB" id="A0A815BF67"/>
<dbReference type="EMBL" id="CAJNOR010006071">
    <property type="protein sequence ID" value="CAF1584765.1"/>
    <property type="molecule type" value="Genomic_DNA"/>
</dbReference>
<keyword evidence="1" id="KW-1133">Transmembrane helix</keyword>
<dbReference type="Proteomes" id="UP000663828">
    <property type="component" value="Unassembled WGS sequence"/>
</dbReference>
<dbReference type="Proteomes" id="UP000663852">
    <property type="component" value="Unassembled WGS sequence"/>
</dbReference>
<evidence type="ECO:0000313" key="2">
    <source>
        <dbReference type="EMBL" id="CAF1272791.1"/>
    </source>
</evidence>
<dbReference type="EMBL" id="CAJNOJ010000194">
    <property type="protein sequence ID" value="CAF1272791.1"/>
    <property type="molecule type" value="Genomic_DNA"/>
</dbReference>
<evidence type="ECO:0000256" key="1">
    <source>
        <dbReference type="SAM" id="Phobius"/>
    </source>
</evidence>
<feature type="transmembrane region" description="Helical" evidence="1">
    <location>
        <begin position="160"/>
        <end position="183"/>
    </location>
</feature>
<keyword evidence="4" id="KW-1185">Reference proteome</keyword>
<name>A0A815BF67_ADIRI</name>
<sequence>MVDITYTCSLLGFANIIELILLAGGFIAVCIASTGYAQLVDSYSNIIKYNITASPTGDWKAFYDIDAFAIKQADQAILMIVFILTAITFTVHVLFNIRYRYSWHRFSNAIAFLCIIYAFALCGVSIVVACWEDKLRKQLTNIYLNNQFINTPNGFVKPQIGSAAAASAFGFAACVMYLVEALIRFRRLADKLQT</sequence>
<reference evidence="2" key="1">
    <citation type="submission" date="2021-02" db="EMBL/GenBank/DDBJ databases">
        <authorList>
            <person name="Nowell W R."/>
        </authorList>
    </citation>
    <scope>NUCLEOTIDE SEQUENCE</scope>
</reference>
<keyword evidence="1" id="KW-0472">Membrane</keyword>
<dbReference type="OrthoDB" id="10022827at2759"/>
<proteinExistence type="predicted"/>
<protein>
    <recommendedName>
        <fullName evidence="6">MARVEL domain-containing protein</fullName>
    </recommendedName>
</protein>
<gene>
    <name evidence="2" type="ORF">EDS130_LOCUS29123</name>
    <name evidence="3" type="ORF">XAT740_LOCUS45904</name>
</gene>
<feature type="transmembrane region" description="Helical" evidence="1">
    <location>
        <begin position="76"/>
        <end position="97"/>
    </location>
</feature>
<evidence type="ECO:0008006" key="6">
    <source>
        <dbReference type="Google" id="ProtNLM"/>
    </source>
</evidence>
<evidence type="ECO:0000313" key="5">
    <source>
        <dbReference type="Proteomes" id="UP000663852"/>
    </source>
</evidence>
<organism evidence="2 5">
    <name type="scientific">Adineta ricciae</name>
    <name type="common">Rotifer</name>
    <dbReference type="NCBI Taxonomy" id="249248"/>
    <lineage>
        <taxon>Eukaryota</taxon>
        <taxon>Metazoa</taxon>
        <taxon>Spiralia</taxon>
        <taxon>Gnathifera</taxon>
        <taxon>Rotifera</taxon>
        <taxon>Eurotatoria</taxon>
        <taxon>Bdelloidea</taxon>
        <taxon>Adinetida</taxon>
        <taxon>Adinetidae</taxon>
        <taxon>Adineta</taxon>
    </lineage>
</organism>
<keyword evidence="1" id="KW-0812">Transmembrane</keyword>
<feature type="transmembrane region" description="Helical" evidence="1">
    <location>
        <begin position="109"/>
        <end position="129"/>
    </location>
</feature>
<accession>A0A815BF67</accession>
<evidence type="ECO:0000313" key="3">
    <source>
        <dbReference type="EMBL" id="CAF1584765.1"/>
    </source>
</evidence>